<keyword evidence="6 8" id="KW-0139">CF(1)</keyword>
<evidence type="ECO:0000256" key="5">
    <source>
        <dbReference type="ARBA" id="ARBA00023136"/>
    </source>
</evidence>
<dbReference type="PANTHER" id="PTHR11910">
    <property type="entry name" value="ATP SYNTHASE DELTA CHAIN"/>
    <property type="match status" value="1"/>
</dbReference>
<evidence type="ECO:0000313" key="10">
    <source>
        <dbReference type="Proteomes" id="UP000237983"/>
    </source>
</evidence>
<accession>A0A2T0VHQ2</accession>
<comment type="subcellular location">
    <subcellularLocation>
        <location evidence="8">Cell membrane</location>
        <topology evidence="8">Peripheral membrane protein</topology>
    </subcellularLocation>
    <subcellularLocation>
        <location evidence="1">Membrane</location>
    </subcellularLocation>
</comment>
<sequence>MGSATREALASAVATLETVRGTDDLATGEQLLRAAQIVGTSSQLRAALADKSADGDAKRGVVRALFGSYTAAAQDVLVSAVAGRWSSEDDLLAGLEELGIRALASSAGEGVSIEAELFEFERAVNSDSALELAVGSKLGSTESKVDLVQSLLGGKASAQTVLIVRHLVSQPRGRRISELLRSATSTVASQAGLAVATVTSATRLAPAQVERLAQGLAGQYGRGLRINQIIDPSLIGGLRVQIGDNVIDGSIATKLNDLRLQLAR</sequence>
<comment type="function">
    <text evidence="8">This protein is part of the stalk that links CF(0) to CF(1). It either transmits conformational changes from CF(0) to CF(1) or is implicated in proton conduction.</text>
</comment>
<dbReference type="GO" id="GO:0045259">
    <property type="term" value="C:proton-transporting ATP synthase complex"/>
    <property type="evidence" value="ECO:0007669"/>
    <property type="project" value="UniProtKB-KW"/>
</dbReference>
<comment type="caution">
    <text evidence="9">The sequence shown here is derived from an EMBL/GenBank/DDBJ whole genome shotgun (WGS) entry which is preliminary data.</text>
</comment>
<dbReference type="RefSeq" id="WP_106210517.1">
    <property type="nucleotide sequence ID" value="NZ_PVTL01000002.1"/>
</dbReference>
<keyword evidence="5 8" id="KW-0472">Membrane</keyword>
<gene>
    <name evidence="8" type="primary">atpH</name>
    <name evidence="9" type="ORF">B0I08_102280</name>
</gene>
<proteinExistence type="inferred from homology"/>
<evidence type="ECO:0000256" key="7">
    <source>
        <dbReference type="ARBA" id="ARBA00023310"/>
    </source>
</evidence>
<dbReference type="EMBL" id="PVTL01000002">
    <property type="protein sequence ID" value="PRY69603.1"/>
    <property type="molecule type" value="Genomic_DNA"/>
</dbReference>
<keyword evidence="2 8" id="KW-0813">Transport</keyword>
<dbReference type="Proteomes" id="UP000237983">
    <property type="component" value="Unassembled WGS sequence"/>
</dbReference>
<keyword evidence="7 8" id="KW-0066">ATP synthesis</keyword>
<organism evidence="9 10">
    <name type="scientific">Glaciihabitans tibetensis</name>
    <dbReference type="NCBI Taxonomy" id="1266600"/>
    <lineage>
        <taxon>Bacteria</taxon>
        <taxon>Bacillati</taxon>
        <taxon>Actinomycetota</taxon>
        <taxon>Actinomycetes</taxon>
        <taxon>Micrococcales</taxon>
        <taxon>Microbacteriaceae</taxon>
        <taxon>Glaciihabitans</taxon>
    </lineage>
</organism>
<dbReference type="PRINTS" id="PR00125">
    <property type="entry name" value="ATPASEDELTA"/>
</dbReference>
<dbReference type="GO" id="GO:0046933">
    <property type="term" value="F:proton-transporting ATP synthase activity, rotational mechanism"/>
    <property type="evidence" value="ECO:0007669"/>
    <property type="project" value="UniProtKB-UniRule"/>
</dbReference>
<dbReference type="PROSITE" id="PS00389">
    <property type="entry name" value="ATPASE_DELTA"/>
    <property type="match status" value="1"/>
</dbReference>
<evidence type="ECO:0000256" key="4">
    <source>
        <dbReference type="ARBA" id="ARBA00023065"/>
    </source>
</evidence>
<evidence type="ECO:0000256" key="3">
    <source>
        <dbReference type="ARBA" id="ARBA00022781"/>
    </source>
</evidence>
<dbReference type="GO" id="GO:0005886">
    <property type="term" value="C:plasma membrane"/>
    <property type="evidence" value="ECO:0007669"/>
    <property type="project" value="UniProtKB-SubCell"/>
</dbReference>
<dbReference type="AlphaFoldDB" id="A0A2T0VHQ2"/>
<evidence type="ECO:0000313" key="9">
    <source>
        <dbReference type="EMBL" id="PRY69603.1"/>
    </source>
</evidence>
<keyword evidence="3 8" id="KW-0375">Hydrogen ion transport</keyword>
<dbReference type="NCBIfam" id="TIGR01145">
    <property type="entry name" value="ATP_synt_delta"/>
    <property type="match status" value="1"/>
</dbReference>
<keyword evidence="8" id="KW-1003">Cell membrane</keyword>
<protein>
    <recommendedName>
        <fullName evidence="8">ATP synthase subunit delta</fullName>
    </recommendedName>
    <alternativeName>
        <fullName evidence="8">ATP synthase F(1) sector subunit delta</fullName>
    </alternativeName>
    <alternativeName>
        <fullName evidence="8">F-type ATPase subunit delta</fullName>
        <shortName evidence="8">F-ATPase subunit delta</shortName>
    </alternativeName>
</protein>
<keyword evidence="10" id="KW-1185">Reference proteome</keyword>
<evidence type="ECO:0000256" key="2">
    <source>
        <dbReference type="ARBA" id="ARBA00022448"/>
    </source>
</evidence>
<dbReference type="OrthoDB" id="5242917at2"/>
<dbReference type="Pfam" id="PF00213">
    <property type="entry name" value="OSCP"/>
    <property type="match status" value="1"/>
</dbReference>
<comment type="function">
    <text evidence="8">F(1)F(0) ATP synthase produces ATP from ADP in the presence of a proton or sodium gradient. F-type ATPases consist of two structural domains, F(1) containing the extramembraneous catalytic core and F(0) containing the membrane proton channel, linked together by a central stalk and a peripheral stalk. During catalysis, ATP synthesis in the catalytic domain of F(1) is coupled via a rotary mechanism of the central stalk subunits to proton translocation.</text>
</comment>
<evidence type="ECO:0000256" key="6">
    <source>
        <dbReference type="ARBA" id="ARBA00023196"/>
    </source>
</evidence>
<evidence type="ECO:0000256" key="8">
    <source>
        <dbReference type="HAMAP-Rule" id="MF_01416"/>
    </source>
</evidence>
<dbReference type="HAMAP" id="MF_01416">
    <property type="entry name" value="ATP_synth_delta_bact"/>
    <property type="match status" value="1"/>
</dbReference>
<evidence type="ECO:0000256" key="1">
    <source>
        <dbReference type="ARBA" id="ARBA00004370"/>
    </source>
</evidence>
<reference evidence="9 10" key="1">
    <citation type="submission" date="2018-03" db="EMBL/GenBank/DDBJ databases">
        <title>Genomic Encyclopedia of Type Strains, Phase III (KMG-III): the genomes of soil and plant-associated and newly described type strains.</title>
        <authorList>
            <person name="Whitman W."/>
        </authorList>
    </citation>
    <scope>NUCLEOTIDE SEQUENCE [LARGE SCALE GENOMIC DNA]</scope>
    <source>
        <strain evidence="9 10">CGMCC 1.12484</strain>
    </source>
</reference>
<name>A0A2T0VHQ2_9MICO</name>
<dbReference type="InterPro" id="IPR000711">
    <property type="entry name" value="ATPase_OSCP/dsu"/>
</dbReference>
<dbReference type="NCBIfam" id="NF009967">
    <property type="entry name" value="PRK13430.1"/>
    <property type="match status" value="1"/>
</dbReference>
<dbReference type="InterPro" id="IPR020781">
    <property type="entry name" value="ATPase_OSCP/d_CS"/>
</dbReference>
<comment type="similarity">
    <text evidence="8">Belongs to the ATPase delta chain family.</text>
</comment>
<keyword evidence="4 8" id="KW-0406">Ion transport</keyword>